<dbReference type="InterPro" id="IPR018247">
    <property type="entry name" value="EF_Hand_1_Ca_BS"/>
</dbReference>
<evidence type="ECO:0000259" key="8">
    <source>
        <dbReference type="PROSITE" id="PS51766"/>
    </source>
</evidence>
<dbReference type="CDD" id="cd02850">
    <property type="entry name" value="E_set_Cellulase_N"/>
    <property type="match status" value="1"/>
</dbReference>
<evidence type="ECO:0000256" key="4">
    <source>
        <dbReference type="ARBA" id="ARBA00023277"/>
    </source>
</evidence>
<feature type="domain" description="Dockerin" evidence="8">
    <location>
        <begin position="952"/>
        <end position="1031"/>
    </location>
</feature>
<dbReference type="Gene3D" id="2.60.40.10">
    <property type="entry name" value="Immunoglobulins"/>
    <property type="match status" value="1"/>
</dbReference>
<reference evidence="9 10" key="1">
    <citation type="submission" date="2016-11" db="EMBL/GenBank/DDBJ databases">
        <authorList>
            <person name="Jaros S."/>
            <person name="Januszkiewicz K."/>
            <person name="Wedrychowicz H."/>
        </authorList>
    </citation>
    <scope>NUCLEOTIDE SEQUENCE [LARGE SCALE GENOMIC DNA]</scope>
    <source>
        <strain evidence="9 10">YL228</strain>
    </source>
</reference>
<evidence type="ECO:0000256" key="2">
    <source>
        <dbReference type="ARBA" id="ARBA00022801"/>
    </source>
</evidence>
<keyword evidence="3" id="KW-0136">Cellulose degradation</keyword>
<keyword evidence="7" id="KW-0732">Signal</keyword>
<dbReference type="InterPro" id="IPR036439">
    <property type="entry name" value="Dockerin_dom_sf"/>
</dbReference>
<dbReference type="InterPro" id="IPR008979">
    <property type="entry name" value="Galactose-bd-like_sf"/>
</dbReference>
<dbReference type="Gene3D" id="1.10.1330.10">
    <property type="entry name" value="Dockerin domain"/>
    <property type="match status" value="1"/>
</dbReference>
<dbReference type="GO" id="GO:0008810">
    <property type="term" value="F:cellulase activity"/>
    <property type="evidence" value="ECO:0007669"/>
    <property type="project" value="InterPro"/>
</dbReference>
<dbReference type="Pfam" id="PF00759">
    <property type="entry name" value="Glyco_hydro_9"/>
    <property type="match status" value="1"/>
</dbReference>
<dbReference type="EMBL" id="FPIP01000010">
    <property type="protein sequence ID" value="SFW49683.1"/>
    <property type="molecule type" value="Genomic_DNA"/>
</dbReference>
<dbReference type="Proteomes" id="UP000183461">
    <property type="component" value="Unassembled WGS sequence"/>
</dbReference>
<dbReference type="RefSeq" id="WP_072301099.1">
    <property type="nucleotide sequence ID" value="NZ_FPIP01000010.1"/>
</dbReference>
<dbReference type="SUPFAM" id="SSF63446">
    <property type="entry name" value="Type I dockerin domain"/>
    <property type="match status" value="1"/>
</dbReference>
<dbReference type="GO" id="GO:0030245">
    <property type="term" value="P:cellulose catabolic process"/>
    <property type="evidence" value="ECO:0007669"/>
    <property type="project" value="UniProtKB-KW"/>
</dbReference>
<dbReference type="SUPFAM" id="SSF49785">
    <property type="entry name" value="Galactose-binding domain-like"/>
    <property type="match status" value="1"/>
</dbReference>
<accession>A0A1K1PQD5</accession>
<dbReference type="InterPro" id="IPR012341">
    <property type="entry name" value="6hp_glycosidase-like_sf"/>
</dbReference>
<comment type="similarity">
    <text evidence="1">Belongs to the glycosyl hydrolase 9 (cellulase E) family.</text>
</comment>
<dbReference type="Gene3D" id="1.50.10.10">
    <property type="match status" value="1"/>
</dbReference>
<dbReference type="InterPro" id="IPR016134">
    <property type="entry name" value="Dockerin_dom"/>
</dbReference>
<feature type="signal peptide" evidence="7">
    <location>
        <begin position="1"/>
        <end position="23"/>
    </location>
</feature>
<dbReference type="Pfam" id="PF02927">
    <property type="entry name" value="CelD_N"/>
    <property type="match status" value="1"/>
</dbReference>
<dbReference type="CDD" id="cd14256">
    <property type="entry name" value="Dockerin_I"/>
    <property type="match status" value="1"/>
</dbReference>
<evidence type="ECO:0000313" key="10">
    <source>
        <dbReference type="Proteomes" id="UP000183461"/>
    </source>
</evidence>
<dbReference type="PROSITE" id="PS00018">
    <property type="entry name" value="EF_HAND_1"/>
    <property type="match status" value="1"/>
</dbReference>
<gene>
    <name evidence="9" type="ORF">SAMN02910280_0025</name>
</gene>
<sequence length="1035" mass="115298">MHNKKKKLMAGIISAAMVTTASAAAASPAANAEKRIVQVLGESTFEKKAVPWQTVEALPARQKFNIEDGAFHIYVLVPKGADKEKWDLQVKHRNLSFRAGHEYKVSFKAKASRKGMELCSYIGNIAGTQEYFVLDGRDVDEGEGGMHMGPDMGGSWPSKCLNLTTEWQTCEGIFKATEDLEACQWTFQYAKGTNYQGNAKEGDEIWFDDMSIECLTCEEEGLDQCGWNNSNDLGIVDPKSDVRLNQMGYYPDREKKAVYVTEKDRKAMDFKVLDKNGKTVFSGKTVPAGFDELSGEYCHYIDFSAVKTKGTYTIAVDDEKNIFTNEITGETCKRYISHEFRIGDDIYDGVLKNALNYYYMNRANCKIEPDYINSEDKHALAHNPLERKDNAYVQSAWSDTYIDIRYDADYKLNKNVLLDVSGGWYDSEHFTKDVVNGGTAVWTLQNMYERSKIKGTDGKWADGKTMTIPEEYGWNGGKTVSCKGTPDILDEARYELEFMFRMIVDPEKDTIWGEDCAGLVYHQVKENSNYNTYELPFDEIDHEKNPRVISPPSYAATFNMIACAAQASRLWKGIDDDFAKECLDHAEKSWEAVLKHEEKFSAEEGDNDDDPQFTPYQRQTDLDATNSNVMDEAYWAACELFATTGEKAYYDYLKKYKGTSFESRETQCHALGVPNYIPLDDSYGSLSTLDRFNKTGCGTLSLFLSDKTSEADKAEIKKSLLYTADMYLDRMNDTGNNAMGMPYQKVQWLSYYSYPSDAYTAGLDYGSNSRVTGNAAVMAYAYDATGDSKYLSGALQSIDYLFGKNGLGFSYVTGCGSYHVKNPVNEYWLNEVSKNYPKAPDGVMVGGPYTWVVDNYARAIGLNPDKTAPQKCYADSVEAWSENAPDVDWQAGFAWNISFIEDVLAAEPVSVTTTTTTGTATTTTTTATATTTKGKDDTTTSTMTLTTVIVPEPIEYGDANCDGKVDMGDVVLIMQALANPDKYGVGGTDKNAFRVQGWNNADVYDKGSGVTTNDALAIQEFLLGKVKELPVAAAK</sequence>
<dbReference type="InterPro" id="IPR008928">
    <property type="entry name" value="6-hairpin_glycosidase_sf"/>
</dbReference>
<dbReference type="PANTHER" id="PTHR22298">
    <property type="entry name" value="ENDO-1,4-BETA-GLUCANASE"/>
    <property type="match status" value="1"/>
</dbReference>
<dbReference type="InterPro" id="IPR001701">
    <property type="entry name" value="Glyco_hydro_9"/>
</dbReference>
<dbReference type="SUPFAM" id="SSF48208">
    <property type="entry name" value="Six-hairpin glycosidases"/>
    <property type="match status" value="1"/>
</dbReference>
<evidence type="ECO:0000256" key="3">
    <source>
        <dbReference type="ARBA" id="ARBA00023001"/>
    </source>
</evidence>
<feature type="chain" id="PRO_5039076912" evidence="7">
    <location>
        <begin position="24"/>
        <end position="1035"/>
    </location>
</feature>
<protein>
    <submittedName>
        <fullName evidence="9">Carbohydrate binding domain-containing protein</fullName>
    </submittedName>
</protein>
<dbReference type="InterPro" id="IPR014756">
    <property type="entry name" value="Ig_E-set"/>
</dbReference>
<dbReference type="AlphaFoldDB" id="A0A1K1PQD5"/>
<organism evidence="9 10">
    <name type="scientific">Ruminococcus flavefaciens</name>
    <dbReference type="NCBI Taxonomy" id="1265"/>
    <lineage>
        <taxon>Bacteria</taxon>
        <taxon>Bacillati</taxon>
        <taxon>Bacillota</taxon>
        <taxon>Clostridia</taxon>
        <taxon>Eubacteriales</taxon>
        <taxon>Oscillospiraceae</taxon>
        <taxon>Ruminococcus</taxon>
    </lineage>
</organism>
<evidence type="ECO:0000256" key="6">
    <source>
        <dbReference type="ARBA" id="ARBA00023326"/>
    </source>
</evidence>
<keyword evidence="6" id="KW-0624">Polysaccharide degradation</keyword>
<evidence type="ECO:0000256" key="5">
    <source>
        <dbReference type="ARBA" id="ARBA00023295"/>
    </source>
</evidence>
<evidence type="ECO:0000313" key="9">
    <source>
        <dbReference type="EMBL" id="SFW49683.1"/>
    </source>
</evidence>
<dbReference type="PROSITE" id="PS51766">
    <property type="entry name" value="DOCKERIN"/>
    <property type="match status" value="1"/>
</dbReference>
<evidence type="ECO:0000256" key="7">
    <source>
        <dbReference type="SAM" id="SignalP"/>
    </source>
</evidence>
<dbReference type="SUPFAM" id="SSF81296">
    <property type="entry name" value="E set domains"/>
    <property type="match status" value="1"/>
</dbReference>
<dbReference type="InterPro" id="IPR004197">
    <property type="entry name" value="Cellulase_Ig-like"/>
</dbReference>
<keyword evidence="2" id="KW-0378">Hydrolase</keyword>
<keyword evidence="5" id="KW-0326">Glycosidase</keyword>
<name>A0A1K1PQD5_RUMFL</name>
<proteinExistence type="inferred from homology"/>
<dbReference type="Gene3D" id="2.60.120.260">
    <property type="entry name" value="Galactose-binding domain-like"/>
    <property type="match status" value="1"/>
</dbReference>
<evidence type="ECO:0000256" key="1">
    <source>
        <dbReference type="ARBA" id="ARBA00007072"/>
    </source>
</evidence>
<dbReference type="InterPro" id="IPR013783">
    <property type="entry name" value="Ig-like_fold"/>
</dbReference>
<keyword evidence="4" id="KW-0119">Carbohydrate metabolism</keyword>